<dbReference type="EMBL" id="CP157199">
    <property type="protein sequence ID" value="XBG60308.1"/>
    <property type="molecule type" value="Genomic_DNA"/>
</dbReference>
<proteinExistence type="predicted"/>
<dbReference type="AlphaFoldDB" id="A0AAU7BQD6"/>
<feature type="chain" id="PRO_5043335783" description="Peptidase S74 domain-containing protein" evidence="2">
    <location>
        <begin position="22"/>
        <end position="573"/>
    </location>
</feature>
<protein>
    <recommendedName>
        <fullName evidence="4">Peptidase S74 domain-containing protein</fullName>
    </recommendedName>
</protein>
<feature type="signal peptide" evidence="2">
    <location>
        <begin position="1"/>
        <end position="21"/>
    </location>
</feature>
<name>A0AAU7BQD6_9FLAO</name>
<evidence type="ECO:0008006" key="4">
    <source>
        <dbReference type="Google" id="ProtNLM"/>
    </source>
</evidence>
<reference evidence="3" key="1">
    <citation type="submission" date="2024-05" db="EMBL/GenBank/DDBJ databases">
        <title>Pontimicrobium maritimus sp. nov., isolated form sea water.</title>
        <authorList>
            <person name="Muhammad N."/>
            <person name="Vuong T.Q."/>
            <person name="Han H.L."/>
            <person name="Kim S.-G."/>
        </authorList>
    </citation>
    <scope>NUCLEOTIDE SEQUENCE</scope>
    <source>
        <strain evidence="3">SW4</strain>
    </source>
</reference>
<evidence type="ECO:0000256" key="1">
    <source>
        <dbReference type="SAM" id="Coils"/>
    </source>
</evidence>
<feature type="coiled-coil region" evidence="1">
    <location>
        <begin position="542"/>
        <end position="569"/>
    </location>
</feature>
<keyword evidence="1" id="KW-0175">Coiled coil</keyword>
<dbReference type="RefSeq" id="WP_347922492.1">
    <property type="nucleotide sequence ID" value="NZ_CP157199.1"/>
</dbReference>
<organism evidence="3">
    <name type="scientific">Pontimicrobium sp. SW4</name>
    <dbReference type="NCBI Taxonomy" id="3153519"/>
    <lineage>
        <taxon>Bacteria</taxon>
        <taxon>Pseudomonadati</taxon>
        <taxon>Bacteroidota</taxon>
        <taxon>Flavobacteriia</taxon>
        <taxon>Flavobacteriales</taxon>
        <taxon>Flavobacteriaceae</taxon>
        <taxon>Pontimicrobium</taxon>
    </lineage>
</organism>
<keyword evidence="2" id="KW-0732">Signal</keyword>
<sequence>MKVLYNLITCFCLLFAFSISGQTNTFPTTGNVGIGTINPNRKLEIFSGLGSLNEVQLRLGTSSQYFWDIGRDMSNGNFKIVDYSGNVHFNINQSNGNIGIGSLTPSRKLEVFSGLGSLNEVQLRLGTSSQYFWDIGRDMSNGNFKIVDYSGNAHFNINQNDGNVGIGTTTPTEKLEVNGNGASIKLSTLSSPNNYFLKLTSNYDASNRFTFQDGNQVFLQNKTIAGVGEVDNSHLFLSNYYGIGFATHTSDPTSSSSVKLFISGASGNSGNVGIGTTTPTDKLDVVGDLKLRGYNATDDGPLSALKFFNRYSSSNSVLAQIQARRGGGSHQKGDLAFYVKDGTNLIESFRAISNGNVGIGITNPLALVDISKTVASSQPILNLNYPWDKSDLVKINRGSSKMVTIGNGGGTYTHGTMEMFATNQSNIKISASPIVPSYFNAGKVGIGTTTPDSKLTVKGNIHAEEVKVDLSVPGPDYVFANDYELTSLEQLQQYINTNKHLPNIPSAKEMEANGIELGVMNMKLLEKIEELTLYTLEQQKQLEDKDSKIRILDKKLNAQEERLKKIEEFIKKQ</sequence>
<gene>
    <name evidence="3" type="ORF">ABGB03_10620</name>
</gene>
<evidence type="ECO:0000256" key="2">
    <source>
        <dbReference type="SAM" id="SignalP"/>
    </source>
</evidence>
<accession>A0AAU7BQD6</accession>
<evidence type="ECO:0000313" key="3">
    <source>
        <dbReference type="EMBL" id="XBG60308.1"/>
    </source>
</evidence>